<proteinExistence type="predicted"/>
<reference evidence="6 8" key="1">
    <citation type="submission" date="2020-06" db="EMBL/GenBank/DDBJ databases">
        <title>Anoxygenic phototrophic Chloroflexota member uses a Type I reaction center.</title>
        <authorList>
            <person name="Tsuji J.M."/>
            <person name="Shaw N.A."/>
            <person name="Nagashima S."/>
            <person name="Venkiteswaran J."/>
            <person name="Schiff S.L."/>
            <person name="Hanada S."/>
            <person name="Tank M."/>
            <person name="Neufeld J.D."/>
        </authorList>
    </citation>
    <scope>NUCLEOTIDE SEQUENCE [LARGE SCALE GENOMIC DNA]</scope>
    <source>
        <strain evidence="6">L227-S17</strain>
    </source>
</reference>
<reference evidence="7" key="2">
    <citation type="journal article" date="2024" name="Nature">
        <title>Anoxygenic phototroph of the Chloroflexota uses a type I reaction centre.</title>
        <authorList>
            <person name="Tsuji J.M."/>
            <person name="Shaw N.A."/>
            <person name="Nagashima S."/>
            <person name="Venkiteswaran J.J."/>
            <person name="Schiff S.L."/>
            <person name="Watanabe T."/>
            <person name="Fukui M."/>
            <person name="Hanada S."/>
            <person name="Tank M."/>
            <person name="Neufeld J.D."/>
        </authorList>
    </citation>
    <scope>NUCLEOTIDE SEQUENCE</scope>
    <source>
        <strain evidence="7">L227-S17</strain>
    </source>
</reference>
<keyword evidence="9" id="KW-1185">Reference proteome</keyword>
<dbReference type="InterPro" id="IPR014755">
    <property type="entry name" value="Cu-Rt/internalin_Ig-like"/>
</dbReference>
<dbReference type="EMBL" id="CP128399">
    <property type="protein sequence ID" value="WJW66389.1"/>
    <property type="molecule type" value="Genomic_DNA"/>
</dbReference>
<dbReference type="SUPFAM" id="SSF81296">
    <property type="entry name" value="E set domains"/>
    <property type="match status" value="1"/>
</dbReference>
<evidence type="ECO:0000256" key="4">
    <source>
        <dbReference type="SAM" id="Phobius"/>
    </source>
</evidence>
<feature type="compositionally biased region" description="Basic and acidic residues" evidence="3">
    <location>
        <begin position="309"/>
        <end position="321"/>
    </location>
</feature>
<dbReference type="InterPro" id="IPR007348">
    <property type="entry name" value="CopC_dom"/>
</dbReference>
<organism evidence="6 8">
    <name type="scientific">Candidatus Chlorohelix allophototropha</name>
    <dbReference type="NCBI Taxonomy" id="3003348"/>
    <lineage>
        <taxon>Bacteria</taxon>
        <taxon>Bacillati</taxon>
        <taxon>Chloroflexota</taxon>
        <taxon>Chloroflexia</taxon>
        <taxon>Candidatus Chloroheliales</taxon>
        <taxon>Candidatus Chloroheliaceae</taxon>
        <taxon>Candidatus Chlorohelix</taxon>
    </lineage>
</organism>
<evidence type="ECO:0000313" key="9">
    <source>
        <dbReference type="Proteomes" id="UP001431572"/>
    </source>
</evidence>
<dbReference type="InterPro" id="IPR014756">
    <property type="entry name" value="Ig_E-set"/>
</dbReference>
<dbReference type="RefSeq" id="WP_341468273.1">
    <property type="nucleotide sequence ID" value="NZ_CP128399.1"/>
</dbReference>
<dbReference type="GO" id="GO:0046688">
    <property type="term" value="P:response to copper ion"/>
    <property type="evidence" value="ECO:0007669"/>
    <property type="project" value="InterPro"/>
</dbReference>
<feature type="compositionally biased region" description="Low complexity" evidence="3">
    <location>
        <begin position="295"/>
        <end position="307"/>
    </location>
</feature>
<sequence>MATRLLADSVKKQPKLILLVAALLGVCFFVFVMMPAARAEPKLIKTSPEANTYLEYNNLPVRVTLTFNEKLKADTSTFSIKREDGVDKDVIINPKVNPDNPTEMFADLPTRQELGSDRYTVTYTVVSEADSSVGAGSSQFFILPQGKSVFDLGYLFTTPSSAFTSDWKGYNYPPLGTIYFFIALLGTIVANFFYFYGRYQFFSKNRLVFTVVSQASKNLAIITSLAFVFFLCRIAVLQPFNARVFLYAIAIYFLFLIVRGAIYMSRKFPKVRAEWEALQLKNKPKKVATPVVATSNASADAGSSNSSEGEDKAADGSEKPRGLSKRGEKRRAKKK</sequence>
<dbReference type="Gene3D" id="2.60.40.1220">
    <property type="match status" value="1"/>
</dbReference>
<dbReference type="AlphaFoldDB" id="A0A8T7M1D6"/>
<keyword evidence="4" id="KW-1133">Transmembrane helix</keyword>
<accession>A0A8T7M1D6</accession>
<keyword evidence="4" id="KW-0472">Membrane</keyword>
<dbReference type="GO" id="GO:0005507">
    <property type="term" value="F:copper ion binding"/>
    <property type="evidence" value="ECO:0007669"/>
    <property type="project" value="InterPro"/>
</dbReference>
<keyword evidence="4" id="KW-0812">Transmembrane</keyword>
<dbReference type="GO" id="GO:0042597">
    <property type="term" value="C:periplasmic space"/>
    <property type="evidence" value="ECO:0007669"/>
    <property type="project" value="InterPro"/>
</dbReference>
<dbReference type="Proteomes" id="UP000521676">
    <property type="component" value="Unassembled WGS sequence"/>
</dbReference>
<feature type="region of interest" description="Disordered" evidence="3">
    <location>
        <begin position="285"/>
        <end position="335"/>
    </location>
</feature>
<evidence type="ECO:0000256" key="2">
    <source>
        <dbReference type="ARBA" id="ARBA00023008"/>
    </source>
</evidence>
<feature type="transmembrane region" description="Helical" evidence="4">
    <location>
        <begin position="178"/>
        <end position="197"/>
    </location>
</feature>
<evidence type="ECO:0000259" key="5">
    <source>
        <dbReference type="Pfam" id="PF04234"/>
    </source>
</evidence>
<gene>
    <name evidence="6" type="ORF">HXX08_01320</name>
    <name evidence="7" type="ORF">OZ401_002185</name>
</gene>
<evidence type="ECO:0000256" key="1">
    <source>
        <dbReference type="ARBA" id="ARBA00022729"/>
    </source>
</evidence>
<keyword evidence="1" id="KW-0732">Signal</keyword>
<dbReference type="Pfam" id="PF04234">
    <property type="entry name" value="CopC"/>
    <property type="match status" value="1"/>
</dbReference>
<evidence type="ECO:0000256" key="3">
    <source>
        <dbReference type="SAM" id="MobiDB-lite"/>
    </source>
</evidence>
<name>A0A8T7M1D6_9CHLR</name>
<feature type="transmembrane region" description="Helical" evidence="4">
    <location>
        <begin position="218"/>
        <end position="238"/>
    </location>
</feature>
<dbReference type="Proteomes" id="UP001431572">
    <property type="component" value="Chromosome 1"/>
</dbReference>
<protein>
    <submittedName>
        <fullName evidence="6">Copper resistance protein CopC</fullName>
    </submittedName>
</protein>
<evidence type="ECO:0000313" key="6">
    <source>
        <dbReference type="EMBL" id="NWJ44496.1"/>
    </source>
</evidence>
<evidence type="ECO:0000313" key="7">
    <source>
        <dbReference type="EMBL" id="WJW66389.1"/>
    </source>
</evidence>
<feature type="domain" description="CopC" evidence="5">
    <location>
        <begin position="42"/>
        <end position="140"/>
    </location>
</feature>
<feature type="transmembrane region" description="Helical" evidence="4">
    <location>
        <begin position="244"/>
        <end position="262"/>
    </location>
</feature>
<feature type="compositionally biased region" description="Basic residues" evidence="3">
    <location>
        <begin position="322"/>
        <end position="335"/>
    </location>
</feature>
<keyword evidence="2" id="KW-0186">Copper</keyword>
<dbReference type="EMBL" id="JACATZ010000001">
    <property type="protein sequence ID" value="NWJ44496.1"/>
    <property type="molecule type" value="Genomic_DNA"/>
</dbReference>
<evidence type="ECO:0000313" key="8">
    <source>
        <dbReference type="Proteomes" id="UP000521676"/>
    </source>
</evidence>